<dbReference type="HOGENOM" id="CLU_100369_3_0_1"/>
<keyword evidence="6" id="KW-1185">Reference proteome</keyword>
<organism evidence="5 6">
    <name type="scientific">Pseudocercospora fijiensis (strain CIRAD86)</name>
    <name type="common">Black leaf streak disease fungus</name>
    <name type="synonym">Mycosphaerella fijiensis</name>
    <dbReference type="NCBI Taxonomy" id="383855"/>
    <lineage>
        <taxon>Eukaryota</taxon>
        <taxon>Fungi</taxon>
        <taxon>Dikarya</taxon>
        <taxon>Ascomycota</taxon>
        <taxon>Pezizomycotina</taxon>
        <taxon>Dothideomycetes</taxon>
        <taxon>Dothideomycetidae</taxon>
        <taxon>Mycosphaerellales</taxon>
        <taxon>Mycosphaerellaceae</taxon>
        <taxon>Pseudocercospora</taxon>
    </lineage>
</organism>
<dbReference type="SUPFAM" id="SSF47113">
    <property type="entry name" value="Histone-fold"/>
    <property type="match status" value="1"/>
</dbReference>
<dbReference type="KEGG" id="pfj:MYCFIDRAFT_192114"/>
<comment type="similarity">
    <text evidence="1">Belongs to the TAF9 family. CENP-S/MHF1 subfamily.</text>
</comment>
<reference evidence="5 6" key="1">
    <citation type="journal article" date="2012" name="PLoS Pathog.">
        <title>Diverse lifestyles and strategies of plant pathogenesis encoded in the genomes of eighteen Dothideomycetes fungi.</title>
        <authorList>
            <person name="Ohm R.A."/>
            <person name="Feau N."/>
            <person name="Henrissat B."/>
            <person name="Schoch C.L."/>
            <person name="Horwitz B.A."/>
            <person name="Barry K.W."/>
            <person name="Condon B.J."/>
            <person name="Copeland A.C."/>
            <person name="Dhillon B."/>
            <person name="Glaser F."/>
            <person name="Hesse C.N."/>
            <person name="Kosti I."/>
            <person name="LaButti K."/>
            <person name="Lindquist E.A."/>
            <person name="Lucas S."/>
            <person name="Salamov A.A."/>
            <person name="Bradshaw R.E."/>
            <person name="Ciuffetti L."/>
            <person name="Hamelin R.C."/>
            <person name="Kema G.H.J."/>
            <person name="Lawrence C."/>
            <person name="Scott J.A."/>
            <person name="Spatafora J.W."/>
            <person name="Turgeon B.G."/>
            <person name="de Wit P.J.G.M."/>
            <person name="Zhong S."/>
            <person name="Goodwin S.B."/>
            <person name="Grigoriev I.V."/>
        </authorList>
    </citation>
    <scope>NUCLEOTIDE SEQUENCE [LARGE SCALE GENOMIC DNA]</scope>
    <source>
        <strain evidence="5 6">CIRAD86</strain>
    </source>
</reference>
<evidence type="ECO:0000256" key="1">
    <source>
        <dbReference type="ARBA" id="ARBA00006612"/>
    </source>
</evidence>
<dbReference type="CDD" id="cd22919">
    <property type="entry name" value="HFD_CENP-S"/>
    <property type="match status" value="1"/>
</dbReference>
<dbReference type="GO" id="GO:0031297">
    <property type="term" value="P:replication fork processing"/>
    <property type="evidence" value="ECO:0007669"/>
    <property type="project" value="TreeGrafter"/>
</dbReference>
<dbReference type="GO" id="GO:0045003">
    <property type="term" value="P:double-strand break repair via synthesis-dependent strand annealing"/>
    <property type="evidence" value="ECO:0007669"/>
    <property type="project" value="EnsemblFungi"/>
</dbReference>
<dbReference type="GO" id="GO:0003677">
    <property type="term" value="F:DNA binding"/>
    <property type="evidence" value="ECO:0007669"/>
    <property type="project" value="UniProtKB-KW"/>
</dbReference>
<sequence length="109" mass="11767">MPHSHSDEAAAGDERLKAALWYSLGKTVDSIAIDSNINAAPAFIGALTEMVAAKIAQASTDMEAFAKHAGRSTVHTKDVILLARHNEALQEILQDKAETVRKRDKSTAR</sequence>
<evidence type="ECO:0008006" key="7">
    <source>
        <dbReference type="Google" id="ProtNLM"/>
    </source>
</evidence>
<keyword evidence="2" id="KW-0227">DNA damage</keyword>
<dbReference type="InterPro" id="IPR009072">
    <property type="entry name" value="Histone-fold"/>
</dbReference>
<dbReference type="RefSeq" id="XP_007921098.1">
    <property type="nucleotide sequence ID" value="XM_007922907.1"/>
</dbReference>
<proteinExistence type="inferred from homology"/>
<keyword evidence="3" id="KW-0238">DNA-binding</keyword>
<name>N1Q6A6_PSEFD</name>
<dbReference type="PANTHER" id="PTHR22980">
    <property type="entry name" value="CORTISTATIN"/>
    <property type="match status" value="1"/>
</dbReference>
<gene>
    <name evidence="5" type="ORF">MYCFIDRAFT_192114</name>
</gene>
<dbReference type="STRING" id="383855.N1Q6A6"/>
<keyword evidence="4" id="KW-0234">DNA repair</keyword>
<dbReference type="VEuPathDB" id="FungiDB:MYCFIDRAFT_192114"/>
<evidence type="ECO:0000256" key="3">
    <source>
        <dbReference type="ARBA" id="ARBA00023125"/>
    </source>
</evidence>
<dbReference type="GO" id="GO:0003682">
    <property type="term" value="F:chromatin binding"/>
    <property type="evidence" value="ECO:0007669"/>
    <property type="project" value="TreeGrafter"/>
</dbReference>
<dbReference type="PANTHER" id="PTHR22980:SF0">
    <property type="entry name" value="CENTROMERE PROTEIN S"/>
    <property type="match status" value="1"/>
</dbReference>
<dbReference type="EMBL" id="KB446555">
    <property type="protein sequence ID" value="EME87784.1"/>
    <property type="molecule type" value="Genomic_DNA"/>
</dbReference>
<evidence type="ECO:0000313" key="6">
    <source>
        <dbReference type="Proteomes" id="UP000016932"/>
    </source>
</evidence>
<dbReference type="GeneID" id="19335259"/>
<dbReference type="Proteomes" id="UP000016932">
    <property type="component" value="Unassembled WGS sequence"/>
</dbReference>
<dbReference type="InterPro" id="IPR029003">
    <property type="entry name" value="CENP-S/Mhf1"/>
</dbReference>
<dbReference type="GO" id="GO:0000712">
    <property type="term" value="P:resolution of meiotic recombination intermediates"/>
    <property type="evidence" value="ECO:0007669"/>
    <property type="project" value="TreeGrafter"/>
</dbReference>
<dbReference type="GO" id="GO:0071821">
    <property type="term" value="C:FANCM-MHF complex"/>
    <property type="evidence" value="ECO:0007669"/>
    <property type="project" value="EnsemblFungi"/>
</dbReference>
<dbReference type="GO" id="GO:0046982">
    <property type="term" value="F:protein heterodimerization activity"/>
    <property type="evidence" value="ECO:0007669"/>
    <property type="project" value="InterPro"/>
</dbReference>
<evidence type="ECO:0000256" key="2">
    <source>
        <dbReference type="ARBA" id="ARBA00022763"/>
    </source>
</evidence>
<dbReference type="AlphaFoldDB" id="N1Q6A6"/>
<protein>
    <recommendedName>
        <fullName evidence="7">Centromere protein S</fullName>
    </recommendedName>
</protein>
<dbReference type="Pfam" id="PF15630">
    <property type="entry name" value="CENP-S"/>
    <property type="match status" value="1"/>
</dbReference>
<accession>N1Q6A6</accession>
<dbReference type="OrthoDB" id="1872155at2759"/>
<dbReference type="Gene3D" id="1.10.20.10">
    <property type="entry name" value="Histone, subunit A"/>
    <property type="match status" value="1"/>
</dbReference>
<evidence type="ECO:0000256" key="4">
    <source>
        <dbReference type="ARBA" id="ARBA00023204"/>
    </source>
</evidence>
<dbReference type="eggNOG" id="ENOG502S7WI">
    <property type="taxonomic scope" value="Eukaryota"/>
</dbReference>
<evidence type="ECO:0000313" key="5">
    <source>
        <dbReference type="EMBL" id="EME87784.1"/>
    </source>
</evidence>